<dbReference type="InterPro" id="IPR046947">
    <property type="entry name" value="LytR-like"/>
</dbReference>
<dbReference type="InterPro" id="IPR007492">
    <property type="entry name" value="LytTR_DNA-bd_dom"/>
</dbReference>
<name>A0A4R1SBQ0_HYDET</name>
<keyword evidence="3" id="KW-1185">Reference proteome</keyword>
<proteinExistence type="predicted"/>
<dbReference type="PANTHER" id="PTHR37299:SF4">
    <property type="entry name" value="TRANSCRIPTIONAL REGULATOR"/>
    <property type="match status" value="1"/>
</dbReference>
<dbReference type="PROSITE" id="PS50930">
    <property type="entry name" value="HTH_LYTTR"/>
    <property type="match status" value="1"/>
</dbReference>
<dbReference type="SMART" id="SM00850">
    <property type="entry name" value="LytTR"/>
    <property type="match status" value="1"/>
</dbReference>
<sequence>MIQLFCSSALRTLLSGYLTSRGLEVGEAGEVALVERGQEPAGPLPGVVISFMPERLEHLTALFDSLAGRRREGLPGVISGWREEKDTCELIPYERILYFEAMGNAVYLVTPEQRLTVKYKLYELEQTLRPQGFIRVGKSQLVNVAGIREIIPWFGGRYILRLANRQELEVSRIYAKEFRAFLEL</sequence>
<dbReference type="GO" id="GO:0000156">
    <property type="term" value="F:phosphorelay response regulator activity"/>
    <property type="evidence" value="ECO:0007669"/>
    <property type="project" value="InterPro"/>
</dbReference>
<evidence type="ECO:0000313" key="3">
    <source>
        <dbReference type="Proteomes" id="UP000295008"/>
    </source>
</evidence>
<reference evidence="2 3" key="1">
    <citation type="submission" date="2019-03" db="EMBL/GenBank/DDBJ databases">
        <title>Genomic Encyclopedia of Type Strains, Phase IV (KMG-IV): sequencing the most valuable type-strain genomes for metagenomic binning, comparative biology and taxonomic classification.</title>
        <authorList>
            <person name="Goeker M."/>
        </authorList>
    </citation>
    <scope>NUCLEOTIDE SEQUENCE [LARGE SCALE GENOMIC DNA]</scope>
    <source>
        <strain evidence="2 3">LX-B</strain>
    </source>
</reference>
<dbReference type="Pfam" id="PF04397">
    <property type="entry name" value="LytTR"/>
    <property type="match status" value="1"/>
</dbReference>
<feature type="domain" description="HTH LytTR-type" evidence="1">
    <location>
        <begin position="89"/>
        <end position="184"/>
    </location>
</feature>
<keyword evidence="2" id="KW-0238">DNA-binding</keyword>
<dbReference type="Gene3D" id="2.20.25.10">
    <property type="match status" value="1"/>
</dbReference>
<comment type="caution">
    <text evidence="2">The sequence shown here is derived from an EMBL/GenBank/DDBJ whole genome shotgun (WGS) entry which is preliminary data.</text>
</comment>
<dbReference type="Proteomes" id="UP000295008">
    <property type="component" value="Unassembled WGS sequence"/>
</dbReference>
<protein>
    <submittedName>
        <fullName evidence="2">LytTr DNA-binding domain-containing protein</fullName>
    </submittedName>
</protein>
<gene>
    <name evidence="2" type="ORF">EDC14_1001280</name>
</gene>
<dbReference type="GO" id="GO:0003677">
    <property type="term" value="F:DNA binding"/>
    <property type="evidence" value="ECO:0007669"/>
    <property type="project" value="UniProtKB-KW"/>
</dbReference>
<organism evidence="2 3">
    <name type="scientific">Hydrogenispora ethanolica</name>
    <dbReference type="NCBI Taxonomy" id="1082276"/>
    <lineage>
        <taxon>Bacteria</taxon>
        <taxon>Bacillati</taxon>
        <taxon>Bacillota</taxon>
        <taxon>Hydrogenispora</taxon>
    </lineage>
</organism>
<evidence type="ECO:0000313" key="2">
    <source>
        <dbReference type="EMBL" id="TCL76995.1"/>
    </source>
</evidence>
<dbReference type="AlphaFoldDB" id="A0A4R1SBQ0"/>
<accession>A0A4R1SBQ0</accession>
<evidence type="ECO:0000259" key="1">
    <source>
        <dbReference type="PROSITE" id="PS50930"/>
    </source>
</evidence>
<dbReference type="PANTHER" id="PTHR37299">
    <property type="entry name" value="TRANSCRIPTIONAL REGULATOR-RELATED"/>
    <property type="match status" value="1"/>
</dbReference>
<dbReference type="Gene3D" id="2.40.50.40">
    <property type="match status" value="1"/>
</dbReference>
<dbReference type="EMBL" id="SLUN01000001">
    <property type="protein sequence ID" value="TCL76995.1"/>
    <property type="molecule type" value="Genomic_DNA"/>
</dbReference>